<evidence type="ECO:0000256" key="12">
    <source>
        <dbReference type="RuleBase" id="RU003421"/>
    </source>
</evidence>
<organism evidence="14 15">
    <name type="scientific">Cellvibrio zantedeschiae</name>
    <dbReference type="NCBI Taxonomy" id="1237077"/>
    <lineage>
        <taxon>Bacteria</taxon>
        <taxon>Pseudomonadati</taxon>
        <taxon>Pseudomonadota</taxon>
        <taxon>Gammaproteobacteria</taxon>
        <taxon>Cellvibrionales</taxon>
        <taxon>Cellvibrionaceae</taxon>
        <taxon>Cellvibrio</taxon>
    </lineage>
</organism>
<dbReference type="Pfam" id="PF00561">
    <property type="entry name" value="Abhydrolase_1"/>
    <property type="match status" value="1"/>
</dbReference>
<evidence type="ECO:0000256" key="2">
    <source>
        <dbReference type="ARBA" id="ARBA00004496"/>
    </source>
</evidence>
<dbReference type="SUPFAM" id="SSF53474">
    <property type="entry name" value="alpha/beta-Hydrolases"/>
    <property type="match status" value="1"/>
</dbReference>
<evidence type="ECO:0000256" key="1">
    <source>
        <dbReference type="ARBA" id="ARBA00001585"/>
    </source>
</evidence>
<dbReference type="PANTHER" id="PTHR43722:SF1">
    <property type="entry name" value="PROLINE IMINOPEPTIDASE"/>
    <property type="match status" value="1"/>
</dbReference>
<gene>
    <name evidence="14" type="ORF">GCM10011613_34500</name>
</gene>
<dbReference type="InterPro" id="IPR000073">
    <property type="entry name" value="AB_hydrolase_1"/>
</dbReference>
<proteinExistence type="inferred from homology"/>
<evidence type="ECO:0000256" key="10">
    <source>
        <dbReference type="ARBA" id="ARBA00029605"/>
    </source>
</evidence>
<feature type="domain" description="AB hydrolase-1" evidence="13">
    <location>
        <begin position="36"/>
        <end position="294"/>
    </location>
</feature>
<keyword evidence="8 11" id="KW-0645">Protease</keyword>
<comment type="similarity">
    <text evidence="3 11 12">Belongs to the peptidase S33 family.</text>
</comment>
<dbReference type="InterPro" id="IPR029058">
    <property type="entry name" value="AB_hydrolase_fold"/>
</dbReference>
<dbReference type="RefSeq" id="WP_189420917.1">
    <property type="nucleotide sequence ID" value="NZ_BMYZ01000004.1"/>
</dbReference>
<keyword evidence="15" id="KW-1185">Reference proteome</keyword>
<dbReference type="NCBIfam" id="TIGR01249">
    <property type="entry name" value="pro_imino_pep_1"/>
    <property type="match status" value="1"/>
</dbReference>
<dbReference type="InterPro" id="IPR005944">
    <property type="entry name" value="Pro_iminopeptidase"/>
</dbReference>
<dbReference type="Proteomes" id="UP000619761">
    <property type="component" value="Unassembled WGS sequence"/>
</dbReference>
<name>A0ABQ3B9R8_9GAMM</name>
<dbReference type="PRINTS" id="PR00111">
    <property type="entry name" value="ABHYDROLASE"/>
</dbReference>
<sequence>MHTFFPEIKPYQRHIIAVEPPHELYVDESGNPDGIPVLFVHGGPGAGCGKFDRRFFDPQIYRIVLFDQRGAGRSRPHAELQTNSTQKLVEDIEFIRKTLGIDKWVLFGGSWGSTLSLVYAQTYPERVLGLILRGIFLCRPVDLLWFYQEGASRLFPDYWEDFIQPIPEEERHDMMNAYYRHLTGDNQIQQMTAAKAWSLWEGRTATLRPNQEVVESFTEPHRALSLARIEAHYFVNNAFLEENQILRDAHKLADIPGVIVHGRYDVICPLDNAYLLHKAWPGSELNIIREAGHASREAGIVDALIRATNDMAKDLGERPDQLA</sequence>
<dbReference type="EMBL" id="BMYZ01000004">
    <property type="protein sequence ID" value="GGY86468.1"/>
    <property type="molecule type" value="Genomic_DNA"/>
</dbReference>
<evidence type="ECO:0000256" key="7">
    <source>
        <dbReference type="ARBA" id="ARBA00022490"/>
    </source>
</evidence>
<comment type="subcellular location">
    <subcellularLocation>
        <location evidence="2 11">Cytoplasm</location>
    </subcellularLocation>
</comment>
<evidence type="ECO:0000313" key="15">
    <source>
        <dbReference type="Proteomes" id="UP000619761"/>
    </source>
</evidence>
<dbReference type="PRINTS" id="PR00793">
    <property type="entry name" value="PROAMNOPTASE"/>
</dbReference>
<dbReference type="PANTHER" id="PTHR43722">
    <property type="entry name" value="PROLINE IMINOPEPTIDASE"/>
    <property type="match status" value="1"/>
</dbReference>
<accession>A0ABQ3B9R8</accession>
<keyword evidence="7 11" id="KW-0963">Cytoplasm</keyword>
<dbReference type="EC" id="3.4.11.5" evidence="4 11"/>
<evidence type="ECO:0000256" key="9">
    <source>
        <dbReference type="ARBA" id="ARBA00022801"/>
    </source>
</evidence>
<evidence type="ECO:0000256" key="11">
    <source>
        <dbReference type="PIRNR" id="PIRNR006431"/>
    </source>
</evidence>
<evidence type="ECO:0000313" key="14">
    <source>
        <dbReference type="EMBL" id="GGY86468.1"/>
    </source>
</evidence>
<dbReference type="Gene3D" id="3.40.50.1820">
    <property type="entry name" value="alpha/beta hydrolase"/>
    <property type="match status" value="1"/>
</dbReference>
<evidence type="ECO:0000259" key="13">
    <source>
        <dbReference type="Pfam" id="PF00561"/>
    </source>
</evidence>
<evidence type="ECO:0000256" key="3">
    <source>
        <dbReference type="ARBA" id="ARBA00010088"/>
    </source>
</evidence>
<keyword evidence="9 11" id="KW-0378">Hydrolase</keyword>
<dbReference type="InterPro" id="IPR002410">
    <property type="entry name" value="Peptidase_S33"/>
</dbReference>
<evidence type="ECO:0000256" key="6">
    <source>
        <dbReference type="ARBA" id="ARBA00022438"/>
    </source>
</evidence>
<comment type="caution">
    <text evidence="14">The sequence shown here is derived from an EMBL/GenBank/DDBJ whole genome shotgun (WGS) entry which is preliminary data.</text>
</comment>
<keyword evidence="6 11" id="KW-0031">Aminopeptidase</keyword>
<reference evidence="15" key="1">
    <citation type="journal article" date="2019" name="Int. J. Syst. Evol. Microbiol.">
        <title>The Global Catalogue of Microorganisms (GCM) 10K type strain sequencing project: providing services to taxonomists for standard genome sequencing and annotation.</title>
        <authorList>
            <consortium name="The Broad Institute Genomics Platform"/>
            <consortium name="The Broad Institute Genome Sequencing Center for Infectious Disease"/>
            <person name="Wu L."/>
            <person name="Ma J."/>
        </authorList>
    </citation>
    <scope>NUCLEOTIDE SEQUENCE [LARGE SCALE GENOMIC DNA]</scope>
    <source>
        <strain evidence="15">KCTC 32239</strain>
    </source>
</reference>
<evidence type="ECO:0000256" key="4">
    <source>
        <dbReference type="ARBA" id="ARBA00012568"/>
    </source>
</evidence>
<evidence type="ECO:0000256" key="8">
    <source>
        <dbReference type="ARBA" id="ARBA00022670"/>
    </source>
</evidence>
<evidence type="ECO:0000256" key="5">
    <source>
        <dbReference type="ARBA" id="ARBA00021843"/>
    </source>
</evidence>
<comment type="catalytic activity">
    <reaction evidence="1 11 12">
        <text>Release of N-terminal proline from a peptide.</text>
        <dbReference type="EC" id="3.4.11.5"/>
    </reaction>
</comment>
<protein>
    <recommendedName>
        <fullName evidence="5 11">Proline iminopeptidase</fullName>
        <shortName evidence="11">PIP</shortName>
        <ecNumber evidence="4 11">3.4.11.5</ecNumber>
    </recommendedName>
    <alternativeName>
        <fullName evidence="10 11">Prolyl aminopeptidase</fullName>
    </alternativeName>
</protein>
<dbReference type="PIRSF" id="PIRSF006431">
    <property type="entry name" value="Pept_S33"/>
    <property type="match status" value="1"/>
</dbReference>